<dbReference type="Gene3D" id="1.20.1250.20">
    <property type="entry name" value="MFS general substrate transporter like domains"/>
    <property type="match status" value="1"/>
</dbReference>
<keyword evidence="5 11" id="KW-0808">Transferase</keyword>
<dbReference type="CDD" id="cd04190">
    <property type="entry name" value="Chitin_synth_C"/>
    <property type="match status" value="1"/>
</dbReference>
<evidence type="ECO:0000256" key="8">
    <source>
        <dbReference type="ARBA" id="ARBA00023136"/>
    </source>
</evidence>
<evidence type="ECO:0000256" key="1">
    <source>
        <dbReference type="ARBA" id="ARBA00004651"/>
    </source>
</evidence>
<evidence type="ECO:0000256" key="11">
    <source>
        <dbReference type="RuleBase" id="RU366040"/>
    </source>
</evidence>
<dbReference type="InterPro" id="IPR013616">
    <property type="entry name" value="Chitin_synth_N"/>
</dbReference>
<feature type="transmembrane region" description="Helical" evidence="11">
    <location>
        <begin position="737"/>
        <end position="758"/>
    </location>
</feature>
<evidence type="ECO:0000256" key="7">
    <source>
        <dbReference type="ARBA" id="ARBA00022989"/>
    </source>
</evidence>
<evidence type="ECO:0000256" key="10">
    <source>
        <dbReference type="ARBA" id="ARBA00024009"/>
    </source>
</evidence>
<proteinExistence type="inferred from homology"/>
<dbReference type="SUPFAM" id="SSF53448">
    <property type="entry name" value="Nucleotide-diphospho-sugar transferases"/>
    <property type="match status" value="1"/>
</dbReference>
<dbReference type="InterPro" id="IPR029044">
    <property type="entry name" value="Nucleotide-diphossugar_trans"/>
</dbReference>
<evidence type="ECO:0000256" key="3">
    <source>
        <dbReference type="ARBA" id="ARBA00022475"/>
    </source>
</evidence>
<protein>
    <recommendedName>
        <fullName evidence="2 11">Chitin synthase</fullName>
        <ecNumber evidence="2 11">2.4.1.16</ecNumber>
    </recommendedName>
</protein>
<reference evidence="13 14" key="1">
    <citation type="submission" date="2021-06" db="EMBL/GenBank/DDBJ databases">
        <authorList>
            <person name="Kallberg Y."/>
            <person name="Tangrot J."/>
            <person name="Rosling A."/>
        </authorList>
    </citation>
    <scope>NUCLEOTIDE SEQUENCE [LARGE SCALE GENOMIC DNA]</scope>
    <source>
        <strain evidence="13 14">120-4 pot B 10/14</strain>
    </source>
</reference>
<evidence type="ECO:0000313" key="13">
    <source>
        <dbReference type="EMBL" id="CAG8592194.1"/>
    </source>
</evidence>
<evidence type="ECO:0000256" key="4">
    <source>
        <dbReference type="ARBA" id="ARBA00022676"/>
    </source>
</evidence>
<name>A0ABN7UIQ8_GIGMA</name>
<feature type="transmembrane region" description="Helical" evidence="11">
    <location>
        <begin position="534"/>
        <end position="561"/>
    </location>
</feature>
<feature type="domain" description="Chitin synthase N-terminal" evidence="12">
    <location>
        <begin position="29"/>
        <end position="94"/>
    </location>
</feature>
<dbReference type="InterPro" id="IPR036259">
    <property type="entry name" value="MFS_trans_sf"/>
</dbReference>
<feature type="transmembrane region" description="Helical" evidence="11">
    <location>
        <begin position="420"/>
        <end position="437"/>
    </location>
</feature>
<evidence type="ECO:0000259" key="12">
    <source>
        <dbReference type="Pfam" id="PF08407"/>
    </source>
</evidence>
<keyword evidence="4 11" id="KW-0328">Glycosyltransferase</keyword>
<dbReference type="InterPro" id="IPR004835">
    <property type="entry name" value="Chitin_synth"/>
</dbReference>
<evidence type="ECO:0000256" key="6">
    <source>
        <dbReference type="ARBA" id="ARBA00022692"/>
    </source>
</evidence>
<comment type="function">
    <text evidence="10 11">Polymerizes chitin, a structural polymer of the cell wall and septum, by transferring the sugar moiety of UDP-GlcNAc to the non-reducing end of the growing chitin polymer.</text>
</comment>
<keyword evidence="14" id="KW-1185">Reference proteome</keyword>
<comment type="catalytic activity">
    <reaction evidence="11">
        <text>[(1-&gt;4)-N-acetyl-beta-D-glucosaminyl](n) + UDP-N-acetyl-alpha-D-glucosamine = [(1-&gt;4)-N-acetyl-beta-D-glucosaminyl](n+1) + UDP + H(+)</text>
        <dbReference type="Rhea" id="RHEA:16637"/>
        <dbReference type="Rhea" id="RHEA-COMP:9593"/>
        <dbReference type="Rhea" id="RHEA-COMP:9595"/>
        <dbReference type="ChEBI" id="CHEBI:15378"/>
        <dbReference type="ChEBI" id="CHEBI:17029"/>
        <dbReference type="ChEBI" id="CHEBI:57705"/>
        <dbReference type="ChEBI" id="CHEBI:58223"/>
        <dbReference type="EC" id="2.4.1.16"/>
    </reaction>
</comment>
<dbReference type="Pfam" id="PF08407">
    <property type="entry name" value="Chitin_synth_1N"/>
    <property type="match status" value="1"/>
</dbReference>
<feature type="transmembrane region" description="Helical" evidence="11">
    <location>
        <begin position="502"/>
        <end position="522"/>
    </location>
</feature>
<comment type="similarity">
    <text evidence="11">Belongs to the chitin synthase family.</text>
</comment>
<evidence type="ECO:0000313" key="14">
    <source>
        <dbReference type="Proteomes" id="UP000789901"/>
    </source>
</evidence>
<dbReference type="Proteomes" id="UP000789901">
    <property type="component" value="Unassembled WGS sequence"/>
</dbReference>
<feature type="transmembrane region" description="Helical" evidence="11">
    <location>
        <begin position="699"/>
        <end position="725"/>
    </location>
</feature>
<evidence type="ECO:0000256" key="5">
    <source>
        <dbReference type="ARBA" id="ARBA00022679"/>
    </source>
</evidence>
<keyword evidence="8 11" id="KW-0472">Membrane</keyword>
<accession>A0ABN7UIQ8</accession>
<dbReference type="Pfam" id="PF01644">
    <property type="entry name" value="Chitin_synth_1"/>
    <property type="match status" value="1"/>
</dbReference>
<keyword evidence="6 11" id="KW-0812">Transmembrane</keyword>
<keyword evidence="9 11" id="KW-0961">Cell wall biogenesis/degradation</keyword>
<keyword evidence="3 11" id="KW-1003">Cell membrane</keyword>
<evidence type="ECO:0000256" key="9">
    <source>
        <dbReference type="ARBA" id="ARBA00023316"/>
    </source>
</evidence>
<evidence type="ECO:0000256" key="2">
    <source>
        <dbReference type="ARBA" id="ARBA00012543"/>
    </source>
</evidence>
<sequence length="790" mass="92170">MSSDQRKGEPSPRWYGSSIFRGVNKWLQKNKLTNDGKFVKDCLVIEQLNFDDKFRVDGFRELTHMRYTACTSKPDNFKDDSFNLRQIEFNRRRIEILITVTMYDEDKTQLSRTLCGIAKNINSLCSREDGTWTKNEGWKKVVVCIVSDGRKKINKSALEYLSTLGVYQDGIAVESIIDRKVEAHIFEYTTRIPLENTDYVVPIQILFCLKEKNTKKINSHRWIFNAFSPILEPKICVLIDVGTKPGTNAIYNLWETFELHPKVAGACGEIVAMKGRGWYKLLNPIVSAQNFEYKISNILDKPLEHVLGYITVLPGAFSAYRYEALVNTNDYESPLASYFKDEAYDSNPIASGTFSFVKNTYRNIKSIFAANMYLAEDRILCFELFAKRDRDWLLYYNKSSQAETDVPEEISGFISQRRRWLNGSFFASLYAVFHFNKIWKSNHSRTRKIFFLIQIIYQAFNLLFSWFALGNFYLTFHILCNTLANPQDLIPLPWDPSTGETIFITLRWIYFILVTGQFIFSMSNKPQSSKWANYISLFCFAIIMGYTFFAGSWLTVNGFIYEIIPNIKTNGFIAIFHNDNFWDMVLPLLSTLVMYFIASIIMRDFWHMILCIIQYIFLIPFYVNVLNVYAFCNVHDVRETDEVDQLDKIVISDEGEIYRVPLYQKNNNNEQQDTWQENKSNHQRNKYNDAKMIEESRKVFRACFVLFWLFSNALLVFYVIAFVGTTLEQSFSQRSRASVYIAVILWSVFGLSAFRFFAAKKRLKKKERQSELKPTAACFHAPNLTNLHLN</sequence>
<comment type="subcellular location">
    <subcellularLocation>
        <location evidence="1 11">Cell membrane</location>
        <topology evidence="1 11">Multi-pass membrane protein</topology>
    </subcellularLocation>
</comment>
<dbReference type="EMBL" id="CAJVQB010002932">
    <property type="protein sequence ID" value="CAG8592194.1"/>
    <property type="molecule type" value="Genomic_DNA"/>
</dbReference>
<dbReference type="PANTHER" id="PTHR22914:SF9">
    <property type="entry name" value="CHITIN SYNTHASE 1"/>
    <property type="match status" value="1"/>
</dbReference>
<keyword evidence="7 11" id="KW-1133">Transmembrane helix</keyword>
<gene>
    <name evidence="13" type="ORF">GMARGA_LOCUS6462</name>
</gene>
<dbReference type="EC" id="2.4.1.16" evidence="2 11"/>
<organism evidence="13 14">
    <name type="scientific">Gigaspora margarita</name>
    <dbReference type="NCBI Taxonomy" id="4874"/>
    <lineage>
        <taxon>Eukaryota</taxon>
        <taxon>Fungi</taxon>
        <taxon>Fungi incertae sedis</taxon>
        <taxon>Mucoromycota</taxon>
        <taxon>Glomeromycotina</taxon>
        <taxon>Glomeromycetes</taxon>
        <taxon>Diversisporales</taxon>
        <taxon>Gigasporaceae</taxon>
        <taxon>Gigaspora</taxon>
    </lineage>
</organism>
<comment type="caution">
    <text evidence="13">The sequence shown here is derived from an EMBL/GenBank/DDBJ whole genome shotgun (WGS) entry which is preliminary data.</text>
</comment>
<dbReference type="PANTHER" id="PTHR22914">
    <property type="entry name" value="CHITIN SYNTHASE"/>
    <property type="match status" value="1"/>
</dbReference>